<feature type="compositionally biased region" description="Acidic residues" evidence="4">
    <location>
        <begin position="1666"/>
        <end position="1679"/>
    </location>
</feature>
<feature type="region of interest" description="Disordered" evidence="4">
    <location>
        <begin position="1657"/>
        <end position="1679"/>
    </location>
</feature>
<feature type="region of interest" description="Disordered" evidence="4">
    <location>
        <begin position="1264"/>
        <end position="1286"/>
    </location>
</feature>
<keyword evidence="2 3" id="KW-0040">ANK repeat</keyword>
<keyword evidence="6" id="KW-1185">Reference proteome</keyword>
<dbReference type="STRING" id="1314778.A0A5C3PML5"/>
<evidence type="ECO:0000313" key="6">
    <source>
        <dbReference type="Proteomes" id="UP000308197"/>
    </source>
</evidence>
<dbReference type="InterPro" id="IPR036770">
    <property type="entry name" value="Ankyrin_rpt-contain_sf"/>
</dbReference>
<evidence type="ECO:0000256" key="1">
    <source>
        <dbReference type="ARBA" id="ARBA00022737"/>
    </source>
</evidence>
<dbReference type="SUPFAM" id="SSF48403">
    <property type="entry name" value="Ankyrin repeat"/>
    <property type="match status" value="2"/>
</dbReference>
<feature type="region of interest" description="Disordered" evidence="4">
    <location>
        <begin position="1142"/>
        <end position="1163"/>
    </location>
</feature>
<dbReference type="PROSITE" id="PS50088">
    <property type="entry name" value="ANK_REPEAT"/>
    <property type="match status" value="2"/>
</dbReference>
<accession>A0A5C3PML5</accession>
<dbReference type="EMBL" id="ML211162">
    <property type="protein sequence ID" value="TFK87233.1"/>
    <property type="molecule type" value="Genomic_DNA"/>
</dbReference>
<feature type="repeat" description="ANK" evidence="3">
    <location>
        <begin position="565"/>
        <end position="590"/>
    </location>
</feature>
<feature type="compositionally biased region" description="Basic and acidic residues" evidence="4">
    <location>
        <begin position="649"/>
        <end position="660"/>
    </location>
</feature>
<proteinExistence type="predicted"/>
<dbReference type="SMART" id="SM00248">
    <property type="entry name" value="ANK"/>
    <property type="match status" value="12"/>
</dbReference>
<sequence>MPQTPEAQAFLARIALLPPGPGVTGLLSQALQPSLDDEAELRKLWATDKTNKRLLDQHVGLVDVFDAPDDIRKTRARIVTDETDLVAHYILPLDERRRRKEGEPAMVSSLVEFKKNWGLFTEGSLSQLTDWSNVIAAGGAVQACLAPLPDFAKVSKRAMRKYYHNNAFPTSDIDLFLYGMTPEQAEVKMQAIYEAVRDSVPWDVTCVRTKHTVSIHSQYPYRSIQIVLRLYSSPAEILAGFDVDAPCSAFDGQRVWANPRAIVAMMRQCNTVDMTRRSPSYEVRLTKYSMRDFEVYVPTLRREDIDPTIFERSIQRVQGLARLIVLERLVDVEARQKYLLDRRSLRCRPDASIDYSRRKKILKGDLKANIDIGGLEMNDYDVISLHIPYGPGWDARRIDKLVYQTDLGMNSPYNPKNKDRRLHRHPAFFGTLTECVEDCCEYCPEPKDEEEKKLQEAEDDSYVRGRIQFIREDPGRQSLSGSFKPIDEGEWAEQAYIGPTEKFFNAIVLSDRAAVAKFISQEGYDLNRRDQVGRTPLQLAILSKEVDIACDLIDAGARMTSRVVDGRTALHLAAQLDLPKVVRKLLERSAVNAEKAAEEEKAAKRSGEQKKNEYKMDVDDDEGEGEGDDEDEDEDHDSSEDDWSSEEDGDKKKKEEEAKQDLGQIPEDEEDVPDVFDLNVPDWDYALTPLQYAVIFGSLGAIDELIAGGADATLMTKAEGWRMRPYHPLTLTAVTRDSAIAAEVVKKLVAAGATSSQADDCLFTIFHRVVCSAQPELVDALLCHDPKAKAVIDSPFVSNQLLMTHPIVSALAKNDFATVAVLLAHGAKVSFTEEEFSHARELRKNVWHSGQLKWRHLINWPVETAIYMTSDALQLLLSLGADYNIGIRQAYNPFGNATSKLSLLDAVRGMSTVMKKDVTDAKSKADIEIDLDKFKELAGQPGWQGAHWTEVVKLIQESEAKRPQGALDHNVELQKKQKKNLSLSLDFLTKAEEVLVSRGAKTWKELYPDEPTIDDPIGYFHSFAMGYWRPRNNLEFFRMTGTWAHEQVFSHLTARYNELYQACCDGDNAKIEELCLPKHGKSDQQLIQITSRFAENYCVTPLTLALKHRHWSTARLVLAIAVAQYKPADAKPPKFKLAKIALEEDDSEDGSDEDDDMDEDEDEQPEIDFVDIAQRPSSVLCDVPPERLLQFHVNFQHPETKAIVGGVPLYRAVLENDFEAFVQIADLYKALPKPLDLPQDAHTWTVTNDRPDMLDELIRRTGMGIEVPEEDSQDTDEHGAEDSKRKKLPSKTYLGLNVHGRKRKDLVAKSDPNAPVTQQKHEFPLLWTAAYAGAIGCVRYLSSDRAVSAYQYYASTHSDDRAQYLKRIVAQIPARLGWKADELNESVVTAAIIGNHLEILKAVVDLQPAQMQDSLMAKILYVGFNNILVAANWGCSPDMFDYLLSKGISPTETDCRGWNAYHILCAHNSEKHLKLLKHMLDKLPEDVTCRMLVQQSRKALNTPLHIAVKKDGFAAVKLLLKFKVPVFLMRDRGGSTPLHIATNHSLPVITRLLCEAGPEEALTLEDSVGNTPLEMVISHWLQVSTGTNGPGTLQQIPSICESLHPFTMDRPYPSEGDIQKFKDTVERLVDQGRLRSGTKLATELAAFSDKVEAESKKRAEAAASSDDGDDDKDAEFEPLLEDRDISSTLDYITEAVASKPHLRRQLVHLSDVHRSVDGTLSRVGRRPNTLVAYGPQADGDGLDPEVEEDKETKAKNFSAVRQWHANYVFDIFQEDSI</sequence>
<dbReference type="Pfam" id="PF12796">
    <property type="entry name" value="Ank_2"/>
    <property type="match status" value="2"/>
</dbReference>
<dbReference type="PROSITE" id="PS50297">
    <property type="entry name" value="ANK_REP_REGION"/>
    <property type="match status" value="1"/>
</dbReference>
<evidence type="ECO:0000256" key="3">
    <source>
        <dbReference type="PROSITE-ProRule" id="PRU00023"/>
    </source>
</evidence>
<organism evidence="5 6">
    <name type="scientific">Polyporus arcularius HHB13444</name>
    <dbReference type="NCBI Taxonomy" id="1314778"/>
    <lineage>
        <taxon>Eukaryota</taxon>
        <taxon>Fungi</taxon>
        <taxon>Dikarya</taxon>
        <taxon>Basidiomycota</taxon>
        <taxon>Agaricomycotina</taxon>
        <taxon>Agaricomycetes</taxon>
        <taxon>Polyporales</taxon>
        <taxon>Polyporaceae</taxon>
        <taxon>Polyporus</taxon>
    </lineage>
</organism>
<feature type="region of interest" description="Disordered" evidence="4">
    <location>
        <begin position="593"/>
        <end position="674"/>
    </location>
</feature>
<evidence type="ECO:0000256" key="4">
    <source>
        <dbReference type="SAM" id="MobiDB-lite"/>
    </source>
</evidence>
<feature type="compositionally biased region" description="Basic and acidic residues" evidence="4">
    <location>
        <begin position="1275"/>
        <end position="1284"/>
    </location>
</feature>
<evidence type="ECO:0000313" key="5">
    <source>
        <dbReference type="EMBL" id="TFK87233.1"/>
    </source>
</evidence>
<gene>
    <name evidence="5" type="ORF">K466DRAFT_663150</name>
</gene>
<dbReference type="InterPro" id="IPR002110">
    <property type="entry name" value="Ankyrin_rpt"/>
</dbReference>
<feature type="compositionally biased region" description="Basic and acidic residues" evidence="4">
    <location>
        <begin position="595"/>
        <end position="617"/>
    </location>
</feature>
<protein>
    <submittedName>
        <fullName evidence="5">Ankyrin</fullName>
    </submittedName>
</protein>
<reference evidence="5 6" key="1">
    <citation type="journal article" date="2019" name="Nat. Ecol. Evol.">
        <title>Megaphylogeny resolves global patterns of mushroom evolution.</title>
        <authorList>
            <person name="Varga T."/>
            <person name="Krizsan K."/>
            <person name="Foldi C."/>
            <person name="Dima B."/>
            <person name="Sanchez-Garcia M."/>
            <person name="Sanchez-Ramirez S."/>
            <person name="Szollosi G.J."/>
            <person name="Szarkandi J.G."/>
            <person name="Papp V."/>
            <person name="Albert L."/>
            <person name="Andreopoulos W."/>
            <person name="Angelini C."/>
            <person name="Antonin V."/>
            <person name="Barry K.W."/>
            <person name="Bougher N.L."/>
            <person name="Buchanan P."/>
            <person name="Buyck B."/>
            <person name="Bense V."/>
            <person name="Catcheside P."/>
            <person name="Chovatia M."/>
            <person name="Cooper J."/>
            <person name="Damon W."/>
            <person name="Desjardin D."/>
            <person name="Finy P."/>
            <person name="Geml J."/>
            <person name="Haridas S."/>
            <person name="Hughes K."/>
            <person name="Justo A."/>
            <person name="Karasinski D."/>
            <person name="Kautmanova I."/>
            <person name="Kiss B."/>
            <person name="Kocsube S."/>
            <person name="Kotiranta H."/>
            <person name="LaButti K.M."/>
            <person name="Lechner B.E."/>
            <person name="Liimatainen K."/>
            <person name="Lipzen A."/>
            <person name="Lukacs Z."/>
            <person name="Mihaltcheva S."/>
            <person name="Morgado L.N."/>
            <person name="Niskanen T."/>
            <person name="Noordeloos M.E."/>
            <person name="Ohm R.A."/>
            <person name="Ortiz-Santana B."/>
            <person name="Ovrebo C."/>
            <person name="Racz N."/>
            <person name="Riley R."/>
            <person name="Savchenko A."/>
            <person name="Shiryaev A."/>
            <person name="Soop K."/>
            <person name="Spirin V."/>
            <person name="Szebenyi C."/>
            <person name="Tomsovsky M."/>
            <person name="Tulloss R.E."/>
            <person name="Uehling J."/>
            <person name="Grigoriev I.V."/>
            <person name="Vagvolgyi C."/>
            <person name="Papp T."/>
            <person name="Martin F.M."/>
            <person name="Miettinen O."/>
            <person name="Hibbett D.S."/>
            <person name="Nagy L.G."/>
        </authorList>
    </citation>
    <scope>NUCLEOTIDE SEQUENCE [LARGE SCALE GENOMIC DNA]</scope>
    <source>
        <strain evidence="5 6">HHB13444</strain>
    </source>
</reference>
<dbReference type="InParanoid" id="A0A5C3PML5"/>
<dbReference type="Gene3D" id="1.25.40.20">
    <property type="entry name" value="Ankyrin repeat-containing domain"/>
    <property type="match status" value="3"/>
</dbReference>
<feature type="repeat" description="ANK" evidence="3">
    <location>
        <begin position="685"/>
        <end position="717"/>
    </location>
</feature>
<dbReference type="PANTHER" id="PTHR24198">
    <property type="entry name" value="ANKYRIN REPEAT AND PROTEIN KINASE DOMAIN-CONTAINING PROTEIN"/>
    <property type="match status" value="1"/>
</dbReference>
<feature type="compositionally biased region" description="Acidic residues" evidence="4">
    <location>
        <begin position="1143"/>
        <end position="1163"/>
    </location>
</feature>
<keyword evidence="1" id="KW-0677">Repeat</keyword>
<evidence type="ECO:0000256" key="2">
    <source>
        <dbReference type="ARBA" id="ARBA00023043"/>
    </source>
</evidence>
<dbReference type="PANTHER" id="PTHR24198:SF165">
    <property type="entry name" value="ANKYRIN REPEAT-CONTAINING PROTEIN-RELATED"/>
    <property type="match status" value="1"/>
</dbReference>
<dbReference type="Proteomes" id="UP000308197">
    <property type="component" value="Unassembled WGS sequence"/>
</dbReference>
<feature type="compositionally biased region" description="Acidic residues" evidence="4">
    <location>
        <begin position="618"/>
        <end position="648"/>
    </location>
</feature>
<name>A0A5C3PML5_9APHY</name>